<dbReference type="Gene3D" id="3.30.310.210">
    <property type="match status" value="1"/>
</dbReference>
<evidence type="ECO:0000256" key="3">
    <source>
        <dbReference type="SAM" id="MobiDB-lite"/>
    </source>
</evidence>
<dbReference type="AlphaFoldDB" id="A0AA38G3N1"/>
<dbReference type="InterPro" id="IPR004087">
    <property type="entry name" value="KH_dom"/>
</dbReference>
<feature type="compositionally biased region" description="Polar residues" evidence="3">
    <location>
        <begin position="1"/>
        <end position="11"/>
    </location>
</feature>
<name>A0AA38G3N1_TAXCH</name>
<evidence type="ECO:0000313" key="6">
    <source>
        <dbReference type="Proteomes" id="UP000824469"/>
    </source>
</evidence>
<dbReference type="PROSITE" id="PS50084">
    <property type="entry name" value="KH_TYPE_1"/>
    <property type="match status" value="3"/>
</dbReference>
<dbReference type="Gene3D" id="3.30.1370.10">
    <property type="entry name" value="K Homology domain, type 1"/>
    <property type="match status" value="1"/>
</dbReference>
<dbReference type="PANTHER" id="PTHR10288">
    <property type="entry name" value="KH DOMAIN CONTAINING RNA BINDING PROTEIN"/>
    <property type="match status" value="1"/>
</dbReference>
<evidence type="ECO:0000256" key="2">
    <source>
        <dbReference type="PROSITE-ProRule" id="PRU00117"/>
    </source>
</evidence>
<keyword evidence="2" id="KW-0694">RNA-binding</keyword>
<dbReference type="CDD" id="cd22460">
    <property type="entry name" value="KH-I_PEPPER_rpt2_like"/>
    <property type="match status" value="1"/>
</dbReference>
<dbReference type="OMA" id="KALRTDX"/>
<dbReference type="InterPro" id="IPR004088">
    <property type="entry name" value="KH_dom_type_1"/>
</dbReference>
<accession>A0AA38G3N1</accession>
<proteinExistence type="predicted"/>
<dbReference type="Proteomes" id="UP000824469">
    <property type="component" value="Unassembled WGS sequence"/>
</dbReference>
<dbReference type="SMART" id="SM00322">
    <property type="entry name" value="KH"/>
    <property type="match status" value="3"/>
</dbReference>
<dbReference type="InterPro" id="IPR036612">
    <property type="entry name" value="KH_dom_type_1_sf"/>
</dbReference>
<feature type="domain" description="K Homology" evidence="4">
    <location>
        <begin position="304"/>
        <end position="374"/>
    </location>
</feature>
<protein>
    <recommendedName>
        <fullName evidence="4">K Homology domain-containing protein</fullName>
    </recommendedName>
</protein>
<keyword evidence="6" id="KW-1185">Reference proteome</keyword>
<dbReference type="GO" id="GO:0003723">
    <property type="term" value="F:RNA binding"/>
    <property type="evidence" value="ECO:0007669"/>
    <property type="project" value="UniProtKB-UniRule"/>
</dbReference>
<evidence type="ECO:0000256" key="1">
    <source>
        <dbReference type="ARBA" id="ARBA00022737"/>
    </source>
</evidence>
<organism evidence="5 6">
    <name type="scientific">Taxus chinensis</name>
    <name type="common">Chinese yew</name>
    <name type="synonym">Taxus wallichiana var. chinensis</name>
    <dbReference type="NCBI Taxonomy" id="29808"/>
    <lineage>
        <taxon>Eukaryota</taxon>
        <taxon>Viridiplantae</taxon>
        <taxon>Streptophyta</taxon>
        <taxon>Embryophyta</taxon>
        <taxon>Tracheophyta</taxon>
        <taxon>Spermatophyta</taxon>
        <taxon>Pinopsida</taxon>
        <taxon>Pinidae</taxon>
        <taxon>Conifers II</taxon>
        <taxon>Cupressales</taxon>
        <taxon>Taxaceae</taxon>
        <taxon>Taxus</taxon>
    </lineage>
</organism>
<dbReference type="SUPFAM" id="SSF54791">
    <property type="entry name" value="Eukaryotic type KH-domain (KH-domain type I)"/>
    <property type="match status" value="3"/>
</dbReference>
<feature type="non-terminal residue" evidence="5">
    <location>
        <position position="1"/>
    </location>
</feature>
<feature type="domain" description="K Homology" evidence="4">
    <location>
        <begin position="42"/>
        <end position="115"/>
    </location>
</feature>
<evidence type="ECO:0000259" key="4">
    <source>
        <dbReference type="SMART" id="SM00322"/>
    </source>
</evidence>
<reference evidence="5 6" key="1">
    <citation type="journal article" date="2021" name="Nat. Plants">
        <title>The Taxus genome provides insights into paclitaxel biosynthesis.</title>
        <authorList>
            <person name="Xiong X."/>
            <person name="Gou J."/>
            <person name="Liao Q."/>
            <person name="Li Y."/>
            <person name="Zhou Q."/>
            <person name="Bi G."/>
            <person name="Li C."/>
            <person name="Du R."/>
            <person name="Wang X."/>
            <person name="Sun T."/>
            <person name="Guo L."/>
            <person name="Liang H."/>
            <person name="Lu P."/>
            <person name="Wu Y."/>
            <person name="Zhang Z."/>
            <person name="Ro D.K."/>
            <person name="Shang Y."/>
            <person name="Huang S."/>
            <person name="Yan J."/>
        </authorList>
    </citation>
    <scope>NUCLEOTIDE SEQUENCE [LARGE SCALE GENOMIC DNA]</scope>
    <source>
        <strain evidence="5">Ta-2019</strain>
    </source>
</reference>
<comment type="caution">
    <text evidence="5">The sequence shown here is derived from an EMBL/GenBank/DDBJ whole genome shotgun (WGS) entry which is preliminary data.</text>
</comment>
<feature type="region of interest" description="Disordered" evidence="3">
    <location>
        <begin position="1"/>
        <end position="38"/>
    </location>
</feature>
<feature type="domain" description="K Homology" evidence="4">
    <location>
        <begin position="126"/>
        <end position="201"/>
    </location>
</feature>
<dbReference type="Pfam" id="PF00013">
    <property type="entry name" value="KH_1"/>
    <property type="match status" value="3"/>
</dbReference>
<keyword evidence="1" id="KW-0677">Repeat</keyword>
<evidence type="ECO:0000313" key="5">
    <source>
        <dbReference type="EMBL" id="KAH9315612.1"/>
    </source>
</evidence>
<dbReference type="EMBL" id="JAHRHJ020000005">
    <property type="protein sequence ID" value="KAH9315612.1"/>
    <property type="molecule type" value="Genomic_DNA"/>
</dbReference>
<sequence>MRSSFGLSSGRDSAPGHPSSGYMLSEGGRSFESDQGPSSSGEELVFRVLCPNKKIGGIIGKGGTIIKKLREEIGVKIKVTDSVPGSDDRIIIISSNEAPDDNVSPAQEALLHIQSQIVDLGPDKDGVITTRLLVPANQVGSLIGKGGSIISEMRRATGANIRILPRKDLPQCALETDELVQIVGDIHVAREALIQITSRLRANLYPDRPISEAVPSSSFGSLVSLSGRGRLEPVSSGRSYSSSMVFQGDHSSSSYLNLPPSPGPWSSKSIHDMTRMGNFTDYEEPIVHKGGSSIFGRSTSGLIMKTTVEVVVPEHVIAALLGKSGNGIAQIRQISGAKVNLLEIRPGSSEGVVEISGTPEQTHAAQCLIEAAGINKKPLF</sequence>
<gene>
    <name evidence="5" type="ORF">KI387_024239</name>
</gene>